<reference evidence="3 4" key="1">
    <citation type="submission" date="2021-11" db="EMBL/GenBank/DDBJ databases">
        <title>Draft genome sequence of Paenibacillus profundus YoMME, a new Gram-positive bacteria with exoelectrogenic properties.</title>
        <authorList>
            <person name="Hubenova Y."/>
            <person name="Hubenova E."/>
            <person name="Manasiev Y."/>
            <person name="Peykov S."/>
            <person name="Mitov M."/>
        </authorList>
    </citation>
    <scope>NUCLEOTIDE SEQUENCE [LARGE SCALE GENOMIC DNA]</scope>
    <source>
        <strain evidence="3 4">YoMME</strain>
    </source>
</reference>
<dbReference type="SUPFAM" id="SSF55811">
    <property type="entry name" value="Nudix"/>
    <property type="match status" value="1"/>
</dbReference>
<evidence type="ECO:0000313" key="4">
    <source>
        <dbReference type="Proteomes" id="UP001199916"/>
    </source>
</evidence>
<dbReference type="GO" id="GO:0016787">
    <property type="term" value="F:hydrolase activity"/>
    <property type="evidence" value="ECO:0007669"/>
    <property type="project" value="UniProtKB-KW"/>
</dbReference>
<organism evidence="3 4">
    <name type="scientific">Paenibacillus profundus</name>
    <dbReference type="NCBI Taxonomy" id="1173085"/>
    <lineage>
        <taxon>Bacteria</taxon>
        <taxon>Bacillati</taxon>
        <taxon>Bacillota</taxon>
        <taxon>Bacilli</taxon>
        <taxon>Bacillales</taxon>
        <taxon>Paenibacillaceae</taxon>
        <taxon>Paenibacillus</taxon>
    </lineage>
</organism>
<dbReference type="EMBL" id="JAJNBZ010000001">
    <property type="protein sequence ID" value="MCE5168218.1"/>
    <property type="molecule type" value="Genomic_DNA"/>
</dbReference>
<evidence type="ECO:0000259" key="2">
    <source>
        <dbReference type="Pfam" id="PF00293"/>
    </source>
</evidence>
<evidence type="ECO:0000313" key="3">
    <source>
        <dbReference type="EMBL" id="MCE5168218.1"/>
    </source>
</evidence>
<keyword evidence="1 3" id="KW-0378">Hydrolase</keyword>
<comment type="caution">
    <text evidence="3">The sequence shown here is derived from an EMBL/GenBank/DDBJ whole genome shotgun (WGS) entry which is preliminary data.</text>
</comment>
<sequence>MGSICEKGNLKKHPPGRIDHKENILYAACREVKEETGLDVKNLLAQLVHITLLGVQIIK</sequence>
<dbReference type="InterPro" id="IPR015797">
    <property type="entry name" value="NUDIX_hydrolase-like_dom_sf"/>
</dbReference>
<evidence type="ECO:0000256" key="1">
    <source>
        <dbReference type="ARBA" id="ARBA00022801"/>
    </source>
</evidence>
<dbReference type="Gene3D" id="3.90.79.10">
    <property type="entry name" value="Nucleoside Triphosphate Pyrophosphohydrolase"/>
    <property type="match status" value="1"/>
</dbReference>
<dbReference type="Proteomes" id="UP001199916">
    <property type="component" value="Unassembled WGS sequence"/>
</dbReference>
<accession>A0ABS8YCQ3</accession>
<proteinExistence type="predicted"/>
<keyword evidence="4" id="KW-1185">Reference proteome</keyword>
<protein>
    <submittedName>
        <fullName evidence="3">NUDIX hydrolase</fullName>
    </submittedName>
</protein>
<dbReference type="RefSeq" id="WP_233695526.1">
    <property type="nucleotide sequence ID" value="NZ_JAJNBZ010000001.1"/>
</dbReference>
<dbReference type="Pfam" id="PF00293">
    <property type="entry name" value="NUDIX"/>
    <property type="match status" value="1"/>
</dbReference>
<dbReference type="InterPro" id="IPR000086">
    <property type="entry name" value="NUDIX_hydrolase_dom"/>
</dbReference>
<gene>
    <name evidence="3" type="ORF">LQV63_02630</name>
</gene>
<feature type="domain" description="Nudix hydrolase" evidence="2">
    <location>
        <begin position="12"/>
        <end position="44"/>
    </location>
</feature>
<dbReference type="PROSITE" id="PS00893">
    <property type="entry name" value="NUDIX_BOX"/>
    <property type="match status" value="1"/>
</dbReference>
<dbReference type="InterPro" id="IPR020084">
    <property type="entry name" value="NUDIX_hydrolase_CS"/>
</dbReference>
<name>A0ABS8YCQ3_9BACL</name>